<keyword evidence="2" id="KW-0472">Membrane</keyword>
<feature type="transmembrane region" description="Helical" evidence="2">
    <location>
        <begin position="146"/>
        <end position="167"/>
    </location>
</feature>
<dbReference type="KEGG" id="fsa:C5Q98_01810"/>
<dbReference type="AlphaFoldDB" id="A0A2S0KLY1"/>
<dbReference type="OrthoDB" id="9784844at2"/>
<evidence type="ECO:0000256" key="2">
    <source>
        <dbReference type="SAM" id="Phobius"/>
    </source>
</evidence>
<keyword evidence="4" id="KW-1185">Reference proteome</keyword>
<dbReference type="InterPro" id="IPR010380">
    <property type="entry name" value="DUF975"/>
</dbReference>
<protein>
    <recommendedName>
        <fullName evidence="5">DUF975 domain-containing protein</fullName>
    </recommendedName>
</protein>
<evidence type="ECO:0008006" key="5">
    <source>
        <dbReference type="Google" id="ProtNLM"/>
    </source>
</evidence>
<gene>
    <name evidence="3" type="ORF">C5Q98_01810</name>
</gene>
<dbReference type="Proteomes" id="UP000237947">
    <property type="component" value="Chromosome"/>
</dbReference>
<dbReference type="PANTHER" id="PTHR40076:SF1">
    <property type="entry name" value="MEMBRANE PROTEIN"/>
    <property type="match status" value="1"/>
</dbReference>
<feature type="transmembrane region" description="Helical" evidence="2">
    <location>
        <begin position="243"/>
        <end position="276"/>
    </location>
</feature>
<evidence type="ECO:0000313" key="4">
    <source>
        <dbReference type="Proteomes" id="UP000237947"/>
    </source>
</evidence>
<evidence type="ECO:0000256" key="1">
    <source>
        <dbReference type="SAM" id="MobiDB-lite"/>
    </source>
</evidence>
<feature type="transmembrane region" description="Helical" evidence="2">
    <location>
        <begin position="179"/>
        <end position="204"/>
    </location>
</feature>
<name>A0A2S0KLY1_9FIRM</name>
<keyword evidence="2" id="KW-1133">Transmembrane helix</keyword>
<accession>A0A2S0KLY1</accession>
<proteinExistence type="predicted"/>
<feature type="transmembrane region" description="Helical" evidence="2">
    <location>
        <begin position="21"/>
        <end position="43"/>
    </location>
</feature>
<feature type="region of interest" description="Disordered" evidence="1">
    <location>
        <begin position="318"/>
        <end position="373"/>
    </location>
</feature>
<evidence type="ECO:0000313" key="3">
    <source>
        <dbReference type="EMBL" id="AVM42043.1"/>
    </source>
</evidence>
<feature type="transmembrane region" description="Helical" evidence="2">
    <location>
        <begin position="81"/>
        <end position="100"/>
    </location>
</feature>
<dbReference type="RefSeq" id="WP_106012029.1">
    <property type="nucleotide sequence ID" value="NZ_CP027226.1"/>
</dbReference>
<dbReference type="Pfam" id="PF06161">
    <property type="entry name" value="DUF975"/>
    <property type="match status" value="1"/>
</dbReference>
<dbReference type="PANTHER" id="PTHR40076">
    <property type="entry name" value="MEMBRANE PROTEIN-RELATED"/>
    <property type="match status" value="1"/>
</dbReference>
<organism evidence="3 4">
    <name type="scientific">Fastidiosipila sanguinis</name>
    <dbReference type="NCBI Taxonomy" id="236753"/>
    <lineage>
        <taxon>Bacteria</taxon>
        <taxon>Bacillati</taxon>
        <taxon>Bacillota</taxon>
        <taxon>Clostridia</taxon>
        <taxon>Eubacteriales</taxon>
        <taxon>Oscillospiraceae</taxon>
        <taxon>Fastidiosipila</taxon>
    </lineage>
</organism>
<dbReference type="EMBL" id="CP027226">
    <property type="protein sequence ID" value="AVM42043.1"/>
    <property type="molecule type" value="Genomic_DNA"/>
</dbReference>
<keyword evidence="2" id="KW-0812">Transmembrane</keyword>
<reference evidence="4" key="1">
    <citation type="submission" date="2018-02" db="EMBL/GenBank/DDBJ databases">
        <authorList>
            <person name="Holder M.E."/>
            <person name="Ajami N.J."/>
            <person name="Petrosino J.F."/>
        </authorList>
    </citation>
    <scope>NUCLEOTIDE SEQUENCE [LARGE SCALE GENOMIC DNA]</scope>
    <source>
        <strain evidence="4">CCUG 47711</strain>
    </source>
</reference>
<sequence>MWQNKTLKKDAKFHLRGSFSIGLLLLLVVAAVTFLINFLVGILSGFSISDEILQFINEINNYQYLDDEEIIVMGFVFFSKFLRYSIILGVITLILDIFLLQPFDISVKNWFVRNREVANAPGLDMTFKHFGANYKEVFLGNLWKQLWMFIWALPSIVSGIAATLITIDLGNQAINNDVIEITVLHVSVLSVATIVSVINAFFIINRKLAYLMQPYILADNPKFGYRKSLKLSKKMMKNNKWHTIGLGLSFIGWGILAALLARITLGLSVVVLSVYINQTFAELYGAIRYTAVNRGDVALEELGFIKQDADDYKDSYSNYEENKKQSENLNPYDPDWKNPYASSGSERAPQAEPSESDRRQLDNDIDNSNYDEN</sequence>
<feature type="compositionally biased region" description="Acidic residues" evidence="1">
    <location>
        <begin position="363"/>
        <end position="373"/>
    </location>
</feature>